<dbReference type="Gene3D" id="1.10.530.10">
    <property type="match status" value="1"/>
</dbReference>
<reference evidence="3 4" key="1">
    <citation type="submission" date="2020-04" db="EMBL/GenBank/DDBJ databases">
        <title>Draft genome of Pyxidicoccus fallax type strain.</title>
        <authorList>
            <person name="Whitworth D.E."/>
        </authorList>
    </citation>
    <scope>NUCLEOTIDE SEQUENCE [LARGE SCALE GENOMIC DNA]</scope>
    <source>
        <strain evidence="3 4">DSM 14698</strain>
    </source>
</reference>
<organism evidence="3 4">
    <name type="scientific">Pyxidicoccus fallax</name>
    <dbReference type="NCBI Taxonomy" id="394095"/>
    <lineage>
        <taxon>Bacteria</taxon>
        <taxon>Pseudomonadati</taxon>
        <taxon>Myxococcota</taxon>
        <taxon>Myxococcia</taxon>
        <taxon>Myxococcales</taxon>
        <taxon>Cystobacterineae</taxon>
        <taxon>Myxococcaceae</taxon>
        <taxon>Pyxidicoccus</taxon>
    </lineage>
</organism>
<feature type="domain" description="LysM" evidence="2">
    <location>
        <begin position="65"/>
        <end position="109"/>
    </location>
</feature>
<dbReference type="EMBL" id="JABBJJ010000011">
    <property type="protein sequence ID" value="NMO14032.1"/>
    <property type="molecule type" value="Genomic_DNA"/>
</dbReference>
<feature type="region of interest" description="Disordered" evidence="1">
    <location>
        <begin position="112"/>
        <end position="137"/>
    </location>
</feature>
<dbReference type="InterPro" id="IPR036779">
    <property type="entry name" value="LysM_dom_sf"/>
</dbReference>
<feature type="compositionally biased region" description="Polar residues" evidence="1">
    <location>
        <begin position="116"/>
        <end position="136"/>
    </location>
</feature>
<dbReference type="GO" id="GO:0008932">
    <property type="term" value="F:lytic endotransglycosylase activity"/>
    <property type="evidence" value="ECO:0007669"/>
    <property type="project" value="TreeGrafter"/>
</dbReference>
<sequence length="437" mass="45191">MSKIHTVRPNENLSLLAQRYGTTVSALQKANGISNPNKIFVGQRLVVDGFDAPKAAAPRSGSGGSSYTVKSGDTLSGIAGRHGTTVAALQQANGIANPNKIYVGQKLTIPGAGGTSAPSRPSSGGGQSYTVKSGDTLSGIAGRHGTTVGALQQANGIANPNKIYVGQKLTIPGAGGPSAPSSPPPSSGGQRYTVKSGDTLSGIAGRFGTTVGALQQANGISNPNRIYAGQTLTIPGGGSPSRPPPTNNPPVGGVGGPKPPTGGSAGVTVAQLRRVMPNLSQAKAEQYLPYLNQAMAEANITTPMRKAAFLAQLAHESGELRYMEEIASGAAYEGRRDLGNTQPGDGVRYKGRGPIQLTGRANYRSAGAALGIDLEGNPTRAKDPDVAFRIAGWYWSSRNLNTYADAGNFREVTRRINGGYNGMADREAYYRRALDVF</sequence>
<dbReference type="Pfam" id="PF00182">
    <property type="entry name" value="Glyco_hydro_19"/>
    <property type="match status" value="1"/>
</dbReference>
<dbReference type="Pfam" id="PF01476">
    <property type="entry name" value="LysM"/>
    <property type="match status" value="4"/>
</dbReference>
<dbReference type="PROSITE" id="PS51782">
    <property type="entry name" value="LYSM"/>
    <property type="match status" value="4"/>
</dbReference>
<feature type="domain" description="LysM" evidence="2">
    <location>
        <begin position="190"/>
        <end position="234"/>
    </location>
</feature>
<dbReference type="CDD" id="cd00118">
    <property type="entry name" value="LysM"/>
    <property type="match status" value="4"/>
</dbReference>
<dbReference type="GO" id="GO:0016998">
    <property type="term" value="P:cell wall macromolecule catabolic process"/>
    <property type="evidence" value="ECO:0007669"/>
    <property type="project" value="InterPro"/>
</dbReference>
<feature type="domain" description="LysM" evidence="2">
    <location>
        <begin position="127"/>
        <end position="171"/>
    </location>
</feature>
<keyword evidence="4" id="KW-1185">Reference proteome</keyword>
<evidence type="ECO:0000313" key="4">
    <source>
        <dbReference type="Proteomes" id="UP000518300"/>
    </source>
</evidence>
<dbReference type="SMART" id="SM00257">
    <property type="entry name" value="LysM"/>
    <property type="match status" value="4"/>
</dbReference>
<feature type="region of interest" description="Disordered" evidence="1">
    <location>
        <begin position="227"/>
        <end position="265"/>
    </location>
</feature>
<proteinExistence type="predicted"/>
<dbReference type="PANTHER" id="PTHR33734">
    <property type="entry name" value="LYSM DOMAIN-CONTAINING GPI-ANCHORED PROTEIN 2"/>
    <property type="match status" value="1"/>
</dbReference>
<protein>
    <submittedName>
        <fullName evidence="3">LysM peptidoglycan-binding domain-containing protein</fullName>
    </submittedName>
</protein>
<dbReference type="AlphaFoldDB" id="A0A848L6Y9"/>
<dbReference type="PANTHER" id="PTHR33734:SF22">
    <property type="entry name" value="MEMBRANE-BOUND LYTIC MUREIN TRANSGLYCOSYLASE D"/>
    <property type="match status" value="1"/>
</dbReference>
<dbReference type="InterPro" id="IPR018392">
    <property type="entry name" value="LysM"/>
</dbReference>
<dbReference type="InterPro" id="IPR000726">
    <property type="entry name" value="Glyco_hydro_19_cat"/>
</dbReference>
<dbReference type="GO" id="GO:0004568">
    <property type="term" value="F:chitinase activity"/>
    <property type="evidence" value="ECO:0007669"/>
    <property type="project" value="InterPro"/>
</dbReference>
<feature type="domain" description="LysM" evidence="2">
    <location>
        <begin position="3"/>
        <end position="47"/>
    </location>
</feature>
<comment type="caution">
    <text evidence="3">The sequence shown here is derived from an EMBL/GenBank/DDBJ whole genome shotgun (WGS) entry which is preliminary data.</text>
</comment>
<evidence type="ECO:0000313" key="3">
    <source>
        <dbReference type="EMBL" id="NMO14032.1"/>
    </source>
</evidence>
<dbReference type="SUPFAM" id="SSF53955">
    <property type="entry name" value="Lysozyme-like"/>
    <property type="match status" value="1"/>
</dbReference>
<name>A0A848L6Y9_9BACT</name>
<dbReference type="GO" id="GO:0006032">
    <property type="term" value="P:chitin catabolic process"/>
    <property type="evidence" value="ECO:0007669"/>
    <property type="project" value="InterPro"/>
</dbReference>
<dbReference type="CDD" id="cd00325">
    <property type="entry name" value="chitinase_GH19"/>
    <property type="match status" value="1"/>
</dbReference>
<feature type="region of interest" description="Disordered" evidence="1">
    <location>
        <begin position="174"/>
        <end position="197"/>
    </location>
</feature>
<dbReference type="Gene3D" id="3.10.350.10">
    <property type="entry name" value="LysM domain"/>
    <property type="match status" value="4"/>
</dbReference>
<dbReference type="InterPro" id="IPR023346">
    <property type="entry name" value="Lysozyme-like_dom_sf"/>
</dbReference>
<dbReference type="Proteomes" id="UP000518300">
    <property type="component" value="Unassembled WGS sequence"/>
</dbReference>
<dbReference type="SUPFAM" id="SSF54106">
    <property type="entry name" value="LysM domain"/>
    <property type="match status" value="4"/>
</dbReference>
<evidence type="ECO:0000256" key="1">
    <source>
        <dbReference type="SAM" id="MobiDB-lite"/>
    </source>
</evidence>
<evidence type="ECO:0000259" key="2">
    <source>
        <dbReference type="PROSITE" id="PS51782"/>
    </source>
</evidence>
<accession>A0A848L6Y9</accession>
<gene>
    <name evidence="3" type="ORF">HG543_04045</name>
</gene>